<comment type="subcellular location">
    <subcellularLocation>
        <location evidence="1">Golgi apparatus membrane</location>
        <topology evidence="1">Peripheral membrane protein</topology>
    </subcellularLocation>
</comment>
<evidence type="ECO:0000313" key="14">
    <source>
        <dbReference type="Proteomes" id="UP000694727"/>
    </source>
</evidence>
<sequence length="802" mass="91409">MAEAALLLLPEAAAERDAREKLALWDGRLDTTAPLTDRQTDSVLELKAAAEDLPVPTELPIEDLCSLKNHSLPIAQTSVVPESTEDILLKGFASLEMKDERIETAQQFFSWFAKLQTQMDQDEESKYRQMRDYLSGFQEQCDAILNDVNSALQHLESLQKQYLFVSNKTGALHEACEQLLKEQSELVELAENIQQKLSYFNELETINTKLNSPTLSVNSEGFIPMLAKLDDCITYISSHPNFKDYPIYLLKFKQCLSKALQLMKTYTVNTLQNLTNQLLKRTLIEQIEQRSEKIPEYQQLLNDIHQCYLDQRELLLGPSITCTVTELTSQNNRDHCALIRSGCAFMVHVCQDEHQLYNEFFTKPTSKLDELLEKLCMSLYDVFRPLIIHVIHLETLSELCGILKNEVLEDHVQNNAEQLGAFAAGVKQMLEDVQERLVYRTHIYIQTDITGYKPAPGDLAYPDKLVMMEQIAQSLKDEQKKVPLEALFSDVRLEEAEPRNSLTKSGSTDSLNPRPQTTISPADLHGMWYPTVRRTLVCLSKLYRCIDRAVFQGLSQEALSACIQSLLGASESISKNKTQIDGQLFLIKHLLILREQIAPFHTEFTIKEISLDLKKTRDAAFKILNPMTVPRFFRLNSNNALIEFLLEGTPEIREHYLDSKKDVDRHLKAACEQFIQQQSKLFVEPLEEFLTKVSALKAMASQGGPKYTLCQQPWAQPAKVSDLVASAYKTIKAKLPLTLRSMSLYLSNKDTEFILFKPVRNNIQQVFQKFHALLKEEFSPEDAQIIACPSMEQLNLLLSVSK</sequence>
<evidence type="ECO:0000259" key="11">
    <source>
        <dbReference type="Pfam" id="PF04136"/>
    </source>
</evidence>
<dbReference type="GO" id="GO:0006886">
    <property type="term" value="P:intracellular protein transport"/>
    <property type="evidence" value="ECO:0007669"/>
    <property type="project" value="InterPro"/>
</dbReference>
<feature type="compositionally biased region" description="Polar residues" evidence="10">
    <location>
        <begin position="500"/>
        <end position="517"/>
    </location>
</feature>
<evidence type="ECO:0000256" key="2">
    <source>
        <dbReference type="ARBA" id="ARBA00009936"/>
    </source>
</evidence>
<dbReference type="Proteomes" id="UP000694727">
    <property type="component" value="Unplaced"/>
</dbReference>
<dbReference type="InterPro" id="IPR048685">
    <property type="entry name" value="COG3_C"/>
</dbReference>
<proteinExistence type="inferred from homology"/>
<keyword evidence="5" id="KW-0653">Protein transport</keyword>
<keyword evidence="7" id="KW-0472">Membrane</keyword>
<dbReference type="AlphaFoldDB" id="A0A8D0QS03"/>
<dbReference type="PANTHER" id="PTHR13302:SF8">
    <property type="entry name" value="CONSERVED OLIGOMERIC GOLGI COMPLEX SUBUNIT 3"/>
    <property type="match status" value="1"/>
</dbReference>
<dbReference type="InterPro" id="IPR048320">
    <property type="entry name" value="COG3_N"/>
</dbReference>
<protein>
    <recommendedName>
        <fullName evidence="3">Conserved oligomeric Golgi complex subunit 3</fullName>
    </recommendedName>
    <alternativeName>
        <fullName evidence="8">Component of oligomeric Golgi complex 3</fullName>
    </alternativeName>
</protein>
<dbReference type="GO" id="GO:0000139">
    <property type="term" value="C:Golgi membrane"/>
    <property type="evidence" value="ECO:0007669"/>
    <property type="project" value="UniProtKB-SubCell"/>
</dbReference>
<evidence type="ECO:0000256" key="7">
    <source>
        <dbReference type="ARBA" id="ARBA00023136"/>
    </source>
</evidence>
<reference evidence="13" key="1">
    <citation type="submission" date="2025-08" db="UniProtKB">
        <authorList>
            <consortium name="Ensembl"/>
        </authorList>
    </citation>
    <scope>IDENTIFICATION</scope>
</reference>
<keyword evidence="6" id="KW-0333">Golgi apparatus</keyword>
<evidence type="ECO:0000259" key="12">
    <source>
        <dbReference type="Pfam" id="PF20671"/>
    </source>
</evidence>
<comment type="similarity">
    <text evidence="2">Belongs to the COG3 family.</text>
</comment>
<keyword evidence="9" id="KW-0175">Coiled coil</keyword>
<feature type="coiled-coil region" evidence="9">
    <location>
        <begin position="141"/>
        <end position="196"/>
    </location>
</feature>
<feature type="domain" description="Conserved oligomeric Golgi complex subunit 3 N-terminal" evidence="11">
    <location>
        <begin position="130"/>
        <end position="273"/>
    </location>
</feature>
<keyword evidence="4" id="KW-0813">Transport</keyword>
<dbReference type="PANTHER" id="PTHR13302">
    <property type="entry name" value="CONSERVED OLIGOMERIC GOLGI COMPLEX COMPONENT 3"/>
    <property type="match status" value="1"/>
</dbReference>
<evidence type="ECO:0000256" key="9">
    <source>
        <dbReference type="SAM" id="Coils"/>
    </source>
</evidence>
<evidence type="ECO:0000256" key="6">
    <source>
        <dbReference type="ARBA" id="ARBA00023034"/>
    </source>
</evidence>
<dbReference type="Pfam" id="PF20671">
    <property type="entry name" value="COG3_C"/>
    <property type="match status" value="1"/>
</dbReference>
<dbReference type="Pfam" id="PF04136">
    <property type="entry name" value="COG3_N"/>
    <property type="match status" value="1"/>
</dbReference>
<evidence type="ECO:0000256" key="10">
    <source>
        <dbReference type="SAM" id="MobiDB-lite"/>
    </source>
</evidence>
<accession>A0A8D0QS03</accession>
<evidence type="ECO:0000256" key="8">
    <source>
        <dbReference type="ARBA" id="ARBA00031339"/>
    </source>
</evidence>
<feature type="domain" description="Conserved oligomeric Golgi complex subunit 3 C-terminal" evidence="12">
    <location>
        <begin position="281"/>
        <end position="615"/>
    </location>
</feature>
<feature type="region of interest" description="Disordered" evidence="10">
    <location>
        <begin position="498"/>
        <end position="517"/>
    </location>
</feature>
<evidence type="ECO:0000313" key="13">
    <source>
        <dbReference type="Ensembl" id="ENSSSCP00025005552.1"/>
    </source>
</evidence>
<evidence type="ECO:0000256" key="3">
    <source>
        <dbReference type="ARBA" id="ARBA00020976"/>
    </source>
</evidence>
<evidence type="ECO:0000256" key="5">
    <source>
        <dbReference type="ARBA" id="ARBA00022927"/>
    </source>
</evidence>
<organism evidence="13 14">
    <name type="scientific">Sus scrofa</name>
    <name type="common">Pig</name>
    <dbReference type="NCBI Taxonomy" id="9823"/>
    <lineage>
        <taxon>Eukaryota</taxon>
        <taxon>Metazoa</taxon>
        <taxon>Chordata</taxon>
        <taxon>Craniata</taxon>
        <taxon>Vertebrata</taxon>
        <taxon>Euteleostomi</taxon>
        <taxon>Mammalia</taxon>
        <taxon>Eutheria</taxon>
        <taxon>Laurasiatheria</taxon>
        <taxon>Artiodactyla</taxon>
        <taxon>Suina</taxon>
        <taxon>Suidae</taxon>
        <taxon>Sus</taxon>
    </lineage>
</organism>
<dbReference type="Ensembl" id="ENSSSCT00025014367.1">
    <property type="protein sequence ID" value="ENSSSCP00025005552.1"/>
    <property type="gene ID" value="ENSSSCG00025010954.1"/>
</dbReference>
<dbReference type="InterPro" id="IPR007265">
    <property type="entry name" value="COG_su3"/>
</dbReference>
<name>A0A8D0QS03_PIG</name>
<dbReference type="GO" id="GO:0005801">
    <property type="term" value="C:cis-Golgi network"/>
    <property type="evidence" value="ECO:0007669"/>
    <property type="project" value="InterPro"/>
</dbReference>
<evidence type="ECO:0000256" key="4">
    <source>
        <dbReference type="ARBA" id="ARBA00022448"/>
    </source>
</evidence>
<evidence type="ECO:0000256" key="1">
    <source>
        <dbReference type="ARBA" id="ARBA00004395"/>
    </source>
</evidence>